<gene>
    <name evidence="2" type="ORF">J2T10_002008</name>
</gene>
<dbReference type="RefSeq" id="WP_306878027.1">
    <property type="nucleotide sequence ID" value="NZ_JAUSSW010000004.1"/>
</dbReference>
<dbReference type="EMBL" id="JAUSSW010000004">
    <property type="protein sequence ID" value="MDQ0102362.1"/>
    <property type="molecule type" value="Genomic_DNA"/>
</dbReference>
<keyword evidence="1" id="KW-0472">Membrane</keyword>
<feature type="transmembrane region" description="Helical" evidence="1">
    <location>
        <begin position="111"/>
        <end position="129"/>
    </location>
</feature>
<evidence type="ECO:0000256" key="1">
    <source>
        <dbReference type="SAM" id="Phobius"/>
    </source>
</evidence>
<proteinExistence type="predicted"/>
<feature type="transmembrane region" description="Helical" evidence="1">
    <location>
        <begin position="21"/>
        <end position="40"/>
    </location>
</feature>
<keyword evidence="1" id="KW-1133">Transmembrane helix</keyword>
<accession>A0ABT9TP69</accession>
<reference evidence="2 3" key="1">
    <citation type="submission" date="2023-07" db="EMBL/GenBank/DDBJ databases">
        <title>Sorghum-associated microbial communities from plants grown in Nebraska, USA.</title>
        <authorList>
            <person name="Schachtman D."/>
        </authorList>
    </citation>
    <scope>NUCLEOTIDE SEQUENCE [LARGE SCALE GENOMIC DNA]</scope>
    <source>
        <strain evidence="2 3">CC523</strain>
    </source>
</reference>
<evidence type="ECO:0000313" key="2">
    <source>
        <dbReference type="EMBL" id="MDQ0102362.1"/>
    </source>
</evidence>
<feature type="transmembrane region" description="Helical" evidence="1">
    <location>
        <begin position="86"/>
        <end position="105"/>
    </location>
</feature>
<keyword evidence="3" id="KW-1185">Reference proteome</keyword>
<keyword evidence="1" id="KW-0812">Transmembrane</keyword>
<organism evidence="2 3">
    <name type="scientific">Paenarthrobacter nicotinovorans</name>
    <name type="common">Arthrobacter nicotinovorans</name>
    <dbReference type="NCBI Taxonomy" id="29320"/>
    <lineage>
        <taxon>Bacteria</taxon>
        <taxon>Bacillati</taxon>
        <taxon>Actinomycetota</taxon>
        <taxon>Actinomycetes</taxon>
        <taxon>Micrococcales</taxon>
        <taxon>Micrococcaceae</taxon>
        <taxon>Paenarthrobacter</taxon>
    </lineage>
</organism>
<dbReference type="Proteomes" id="UP001244563">
    <property type="component" value="Unassembled WGS sequence"/>
</dbReference>
<sequence length="140" mass="15043">MSAKAGLHALWLKVQEPRALSVIYFFAYLAIGLLGMFVATDPPRNVASSLGTGLLTFWGGLLLVGGALGSFSVLPGIWWLERAATLMCMTAVGIYGVTMAAAPVTQLSLRMASLCFIAFSILAFAARLVKIRHYAYDPEK</sequence>
<name>A0ABT9TP69_PAENI</name>
<protein>
    <submittedName>
        <fullName evidence="2">CHASE2 domain-containing sensor protein</fullName>
    </submittedName>
</protein>
<evidence type="ECO:0000313" key="3">
    <source>
        <dbReference type="Proteomes" id="UP001244563"/>
    </source>
</evidence>
<comment type="caution">
    <text evidence="2">The sequence shown here is derived from an EMBL/GenBank/DDBJ whole genome shotgun (WGS) entry which is preliminary data.</text>
</comment>
<feature type="transmembrane region" description="Helical" evidence="1">
    <location>
        <begin position="52"/>
        <end position="74"/>
    </location>
</feature>